<dbReference type="InterPro" id="IPR011660">
    <property type="entry name" value="VapB-like"/>
</dbReference>
<evidence type="ECO:0000256" key="1">
    <source>
        <dbReference type="ARBA" id="ARBA00022649"/>
    </source>
</evidence>
<proteinExistence type="predicted"/>
<dbReference type="EMBL" id="JACHMB010000001">
    <property type="protein sequence ID" value="MBB5779008.1"/>
    <property type="molecule type" value="Genomic_DNA"/>
</dbReference>
<dbReference type="AlphaFoldDB" id="A0A7W9LCX7"/>
<accession>A0A7W9LCX7</accession>
<evidence type="ECO:0000313" key="2">
    <source>
        <dbReference type="EMBL" id="MBB5779008.1"/>
    </source>
</evidence>
<organism evidence="2 3">
    <name type="scientific">Nonomuraea jabiensis</name>
    <dbReference type="NCBI Taxonomy" id="882448"/>
    <lineage>
        <taxon>Bacteria</taxon>
        <taxon>Bacillati</taxon>
        <taxon>Actinomycetota</taxon>
        <taxon>Actinomycetes</taxon>
        <taxon>Streptosporangiales</taxon>
        <taxon>Streptosporangiaceae</taxon>
        <taxon>Nonomuraea</taxon>
    </lineage>
</organism>
<keyword evidence="1" id="KW-1277">Toxin-antitoxin system</keyword>
<dbReference type="Pfam" id="PF07704">
    <property type="entry name" value="PSK_trans_fac"/>
    <property type="match status" value="1"/>
</dbReference>
<sequence length="86" mass="9407">MSLNIKNPEAERLAAEISALTGESKTAAVISALRERRERLLAKRMEEEDATMAEELLALAAKIRSRLGDADLSTDFLYDSETGLPA</sequence>
<evidence type="ECO:0000313" key="3">
    <source>
        <dbReference type="Proteomes" id="UP000579153"/>
    </source>
</evidence>
<keyword evidence="3" id="KW-1185">Reference proteome</keyword>
<reference evidence="2 3" key="1">
    <citation type="submission" date="2020-08" db="EMBL/GenBank/DDBJ databases">
        <title>Sequencing the genomes of 1000 actinobacteria strains.</title>
        <authorList>
            <person name="Klenk H.-P."/>
        </authorList>
    </citation>
    <scope>NUCLEOTIDE SEQUENCE [LARGE SCALE GENOMIC DNA]</scope>
    <source>
        <strain evidence="2 3">DSM 45507</strain>
    </source>
</reference>
<dbReference type="Proteomes" id="UP000579153">
    <property type="component" value="Unassembled WGS sequence"/>
</dbReference>
<dbReference type="RefSeq" id="WP_185072384.1">
    <property type="nucleotide sequence ID" value="NZ_JACHMB010000001.1"/>
</dbReference>
<protein>
    <submittedName>
        <fullName evidence="2">Antitoxin VapB</fullName>
    </submittedName>
</protein>
<name>A0A7W9LCX7_9ACTN</name>
<gene>
    <name evidence="2" type="ORF">HD596_005764</name>
</gene>
<comment type="caution">
    <text evidence="2">The sequence shown here is derived from an EMBL/GenBank/DDBJ whole genome shotgun (WGS) entry which is preliminary data.</text>
</comment>